<dbReference type="SMART" id="SM00369">
    <property type="entry name" value="LRR_TYP"/>
    <property type="match status" value="6"/>
</dbReference>
<dbReference type="InterPro" id="IPR001611">
    <property type="entry name" value="Leu-rich_rpt"/>
</dbReference>
<dbReference type="Proteomes" id="UP000695000">
    <property type="component" value="Unplaced"/>
</dbReference>
<organism evidence="6 7">
    <name type="scientific">Nicrophorus vespilloides</name>
    <name type="common">Boreal carrion beetle</name>
    <dbReference type="NCBI Taxonomy" id="110193"/>
    <lineage>
        <taxon>Eukaryota</taxon>
        <taxon>Metazoa</taxon>
        <taxon>Ecdysozoa</taxon>
        <taxon>Arthropoda</taxon>
        <taxon>Hexapoda</taxon>
        <taxon>Insecta</taxon>
        <taxon>Pterygota</taxon>
        <taxon>Neoptera</taxon>
        <taxon>Endopterygota</taxon>
        <taxon>Coleoptera</taxon>
        <taxon>Polyphaga</taxon>
        <taxon>Staphyliniformia</taxon>
        <taxon>Silphidae</taxon>
        <taxon>Nicrophorinae</taxon>
        <taxon>Nicrophorus</taxon>
    </lineage>
</organism>
<proteinExistence type="predicted"/>
<keyword evidence="6" id="KW-1185">Reference proteome</keyword>
<dbReference type="InterPro" id="IPR003591">
    <property type="entry name" value="Leu-rich_rpt_typical-subtyp"/>
</dbReference>
<name>A0ABM1N810_NICVS</name>
<evidence type="ECO:0000313" key="6">
    <source>
        <dbReference type="Proteomes" id="UP000695000"/>
    </source>
</evidence>
<feature type="chain" id="PRO_5047039852" evidence="5">
    <location>
        <begin position="20"/>
        <end position="403"/>
    </location>
</feature>
<dbReference type="PANTHER" id="PTHR24373:SF370">
    <property type="entry name" value="FISH-LIPS, ISOFORM E"/>
    <property type="match status" value="1"/>
</dbReference>
<evidence type="ECO:0000256" key="1">
    <source>
        <dbReference type="ARBA" id="ARBA00022614"/>
    </source>
</evidence>
<feature type="signal peptide" evidence="5">
    <location>
        <begin position="1"/>
        <end position="19"/>
    </location>
</feature>
<dbReference type="RefSeq" id="XP_017782960.1">
    <property type="nucleotide sequence ID" value="XM_017927471.1"/>
</dbReference>
<dbReference type="InterPro" id="IPR050328">
    <property type="entry name" value="Dev_Immune_Receptor"/>
</dbReference>
<keyword evidence="4" id="KW-0812">Transmembrane</keyword>
<dbReference type="GeneID" id="108567160"/>
<gene>
    <name evidence="7" type="primary">LOC108567160</name>
</gene>
<evidence type="ECO:0000256" key="4">
    <source>
        <dbReference type="SAM" id="Phobius"/>
    </source>
</evidence>
<dbReference type="SUPFAM" id="SSF52058">
    <property type="entry name" value="L domain-like"/>
    <property type="match status" value="1"/>
</dbReference>
<reference evidence="7" key="1">
    <citation type="submission" date="2025-08" db="UniProtKB">
        <authorList>
            <consortium name="RefSeq"/>
        </authorList>
    </citation>
    <scope>IDENTIFICATION</scope>
    <source>
        <tissue evidence="7">Whole Larva</tissue>
    </source>
</reference>
<dbReference type="Gene3D" id="3.80.10.10">
    <property type="entry name" value="Ribonuclease Inhibitor"/>
    <property type="match status" value="4"/>
</dbReference>
<keyword evidence="4" id="KW-1133">Transmembrane helix</keyword>
<evidence type="ECO:0000313" key="7">
    <source>
        <dbReference type="RefSeq" id="XP_017782960.1"/>
    </source>
</evidence>
<keyword evidence="2 5" id="KW-0732">Signal</keyword>
<dbReference type="PROSITE" id="PS51450">
    <property type="entry name" value="LRR"/>
    <property type="match status" value="1"/>
</dbReference>
<accession>A0ABM1N810</accession>
<evidence type="ECO:0000256" key="3">
    <source>
        <dbReference type="ARBA" id="ARBA00022737"/>
    </source>
</evidence>
<protein>
    <submittedName>
        <fullName evidence="7">Insulin-like growth factor-binding protein complex acid labile subunit</fullName>
    </submittedName>
</protein>
<evidence type="ECO:0000256" key="5">
    <source>
        <dbReference type="SAM" id="SignalP"/>
    </source>
</evidence>
<sequence>MFAAIVVLLASVWFGNCAAEKTICKIDENCTMNCASDDIIDLESSTDCKTIVVKLLKSNVDVWQKLKRYPIEKVVMFQQNDLQNIDDLFKETNIKKLYLYQNNLTELKTGTFDENKPFETLALNRNQIKLLETKSIPAVKTLYLHYNLIESLNADAFVNISHVKILRLDNNNIEKITAASLMGLKADYLDLSYNRIEYLEDASIPEVKHIKLDNNKLASIDSKKFVNISYTINLDLSYNRITQLSENSFSGMLNLTNLSLSNNLIASLDMYSIPTVKNLNLSYNLITFINTSMFEDIDYLMSLDINYNCIKSTDFHLINMNVSNQKDNETCKLNRKDTSKIKKFTSNLMIAIFLMLTLILVGIVTAIALRRYAESSTYNLKNDETTRGTSNGKTDDIKMVSID</sequence>
<keyword evidence="1" id="KW-0433">Leucine-rich repeat</keyword>
<dbReference type="PANTHER" id="PTHR24373">
    <property type="entry name" value="SLIT RELATED LEUCINE-RICH REPEAT NEURONAL PROTEIN"/>
    <property type="match status" value="1"/>
</dbReference>
<feature type="transmembrane region" description="Helical" evidence="4">
    <location>
        <begin position="348"/>
        <end position="369"/>
    </location>
</feature>
<dbReference type="InterPro" id="IPR032675">
    <property type="entry name" value="LRR_dom_sf"/>
</dbReference>
<keyword evidence="4" id="KW-0472">Membrane</keyword>
<evidence type="ECO:0000256" key="2">
    <source>
        <dbReference type="ARBA" id="ARBA00022729"/>
    </source>
</evidence>
<dbReference type="Pfam" id="PF13855">
    <property type="entry name" value="LRR_8"/>
    <property type="match status" value="3"/>
</dbReference>
<keyword evidence="3" id="KW-0677">Repeat</keyword>